<dbReference type="GO" id="GO:0004803">
    <property type="term" value="F:transposase activity"/>
    <property type="evidence" value="ECO:0007669"/>
    <property type="project" value="InterPro"/>
</dbReference>
<dbReference type="Pfam" id="PF01609">
    <property type="entry name" value="DDE_Tnp_1"/>
    <property type="match status" value="1"/>
</dbReference>
<sequence>MRSGSISGDGWLLGPGNVADIGIALPLLQAVVPPKRLIADRAYDAQSLRDWLKSCKVIATIPSTATRTAPYEHSWIAYPRRNRIERLFGHLKTGDVSRPAMTACPATIWLPSRSSPVSLPGPA</sequence>
<reference evidence="2 3" key="1">
    <citation type="submission" date="2019-07" db="EMBL/GenBank/DDBJ databases">
        <title>Whole genome shotgun sequence of Methylobacterium haplocladii NBRC 107714.</title>
        <authorList>
            <person name="Hosoyama A."/>
            <person name="Uohara A."/>
            <person name="Ohji S."/>
            <person name="Ichikawa N."/>
        </authorList>
    </citation>
    <scope>NUCLEOTIDE SEQUENCE [LARGE SCALE GENOMIC DNA]</scope>
    <source>
        <strain evidence="2 3">NBRC 107714</strain>
    </source>
</reference>
<dbReference type="InterPro" id="IPR002559">
    <property type="entry name" value="Transposase_11"/>
</dbReference>
<dbReference type="Proteomes" id="UP000321258">
    <property type="component" value="Unassembled WGS sequence"/>
</dbReference>
<accession>A0A512IW33</accession>
<gene>
    <name evidence="2" type="ORF">MHA02_41960</name>
</gene>
<proteinExistence type="predicted"/>
<dbReference type="GO" id="GO:0006313">
    <property type="term" value="P:DNA transposition"/>
    <property type="evidence" value="ECO:0007669"/>
    <property type="project" value="InterPro"/>
</dbReference>
<feature type="domain" description="Transposase IS4-like" evidence="1">
    <location>
        <begin position="13"/>
        <end position="93"/>
    </location>
</feature>
<comment type="caution">
    <text evidence="2">The sequence shown here is derived from an EMBL/GenBank/DDBJ whole genome shotgun (WGS) entry which is preliminary data.</text>
</comment>
<name>A0A512IW33_9HYPH</name>
<keyword evidence="3" id="KW-1185">Reference proteome</keyword>
<evidence type="ECO:0000313" key="2">
    <source>
        <dbReference type="EMBL" id="GEP01809.1"/>
    </source>
</evidence>
<protein>
    <recommendedName>
        <fullName evidence="1">Transposase IS4-like domain-containing protein</fullName>
    </recommendedName>
</protein>
<evidence type="ECO:0000313" key="3">
    <source>
        <dbReference type="Proteomes" id="UP000321258"/>
    </source>
</evidence>
<organism evidence="2 3">
    <name type="scientific">Methylobacterium haplocladii</name>
    <dbReference type="NCBI Taxonomy" id="1176176"/>
    <lineage>
        <taxon>Bacteria</taxon>
        <taxon>Pseudomonadati</taxon>
        <taxon>Pseudomonadota</taxon>
        <taxon>Alphaproteobacteria</taxon>
        <taxon>Hyphomicrobiales</taxon>
        <taxon>Methylobacteriaceae</taxon>
        <taxon>Methylobacterium</taxon>
    </lineage>
</organism>
<dbReference type="EMBL" id="BJZT01000054">
    <property type="protein sequence ID" value="GEP01809.1"/>
    <property type="molecule type" value="Genomic_DNA"/>
</dbReference>
<dbReference type="AlphaFoldDB" id="A0A512IW33"/>
<dbReference type="GO" id="GO:0003677">
    <property type="term" value="F:DNA binding"/>
    <property type="evidence" value="ECO:0007669"/>
    <property type="project" value="InterPro"/>
</dbReference>
<evidence type="ECO:0000259" key="1">
    <source>
        <dbReference type="Pfam" id="PF01609"/>
    </source>
</evidence>